<accession>U2WDS5</accession>
<name>U2WDS5_9PROT</name>
<dbReference type="AlphaFoldDB" id="U2WDS5"/>
<gene>
    <name evidence="3" type="primary">mraY</name>
    <name evidence="3" type="ORF">RS24_00649</name>
</gene>
<dbReference type="Pfam" id="PF17863">
    <property type="entry name" value="AAA_lid_2"/>
    <property type="match status" value="1"/>
</dbReference>
<dbReference type="RefSeq" id="WP_021776691.1">
    <property type="nucleotide sequence ID" value="NZ_AWXE01000001.1"/>
</dbReference>
<feature type="domain" description="ATPase AAA-3" evidence="1">
    <location>
        <begin position="41"/>
        <end position="170"/>
    </location>
</feature>
<dbReference type="InterPro" id="IPR011703">
    <property type="entry name" value="ATPase_AAA-3"/>
</dbReference>
<dbReference type="Proteomes" id="UP000016762">
    <property type="component" value="Unassembled WGS sequence"/>
</dbReference>
<evidence type="ECO:0000259" key="2">
    <source>
        <dbReference type="Pfam" id="PF17863"/>
    </source>
</evidence>
<dbReference type="Pfam" id="PF07726">
    <property type="entry name" value="AAA_3"/>
    <property type="match status" value="1"/>
</dbReference>
<dbReference type="GO" id="GO:0016740">
    <property type="term" value="F:transferase activity"/>
    <property type="evidence" value="ECO:0007669"/>
    <property type="project" value="UniProtKB-KW"/>
</dbReference>
<dbReference type="CDD" id="cd00009">
    <property type="entry name" value="AAA"/>
    <property type="match status" value="1"/>
</dbReference>
<feature type="domain" description="ChlI/MoxR AAA lid" evidence="2">
    <location>
        <begin position="245"/>
        <end position="293"/>
    </location>
</feature>
<dbReference type="InterPro" id="IPR041628">
    <property type="entry name" value="ChlI/MoxR_AAA_lid"/>
</dbReference>
<comment type="caution">
    <text evidence="3">The sequence shown here is derived from an EMBL/GenBank/DDBJ whole genome shotgun (WGS) entry which is preliminary data.</text>
</comment>
<keyword evidence="3" id="KW-0808">Transferase</keyword>
<dbReference type="PATRIC" id="fig|1397666.3.peg.582"/>
<dbReference type="PANTHER" id="PTHR42759">
    <property type="entry name" value="MOXR FAMILY PROTEIN"/>
    <property type="match status" value="1"/>
</dbReference>
<evidence type="ECO:0000313" key="3">
    <source>
        <dbReference type="EMBL" id="ERL47674.1"/>
    </source>
</evidence>
<reference evidence="3 4" key="1">
    <citation type="journal article" date="2014" name="FEMS Microbiol. Ecol.">
        <title>Genomic differentiation among two strains of the PS1 clade isolated from geographically separated marine habitats.</title>
        <authorList>
            <person name="Jimenez-Infante F."/>
            <person name="Ngugi D.K."/>
            <person name="Alam I."/>
            <person name="Rashid M."/>
            <person name="Baalawi W."/>
            <person name="Kamau A.A."/>
            <person name="Bajic V.B."/>
            <person name="Stingl U."/>
        </authorList>
    </citation>
    <scope>NUCLEOTIDE SEQUENCE [LARGE SCALE GENOMIC DNA]</scope>
    <source>
        <strain evidence="3 4">RS24</strain>
    </source>
</reference>
<dbReference type="PIRSF" id="PIRSF002849">
    <property type="entry name" value="AAA_ATPase_chaperone_MoxR_prd"/>
    <property type="match status" value="1"/>
</dbReference>
<evidence type="ECO:0000313" key="4">
    <source>
        <dbReference type="Proteomes" id="UP000016762"/>
    </source>
</evidence>
<dbReference type="GO" id="GO:0005524">
    <property type="term" value="F:ATP binding"/>
    <property type="evidence" value="ECO:0007669"/>
    <property type="project" value="InterPro"/>
</dbReference>
<dbReference type="eggNOG" id="COG0714">
    <property type="taxonomic scope" value="Bacteria"/>
</dbReference>
<dbReference type="InterPro" id="IPR027417">
    <property type="entry name" value="P-loop_NTPase"/>
</dbReference>
<dbReference type="STRING" id="1397666.RS24_00649"/>
<dbReference type="Gene3D" id="1.10.8.80">
    <property type="entry name" value="Magnesium chelatase subunit I, C-Terminal domain"/>
    <property type="match status" value="1"/>
</dbReference>
<evidence type="ECO:0000259" key="1">
    <source>
        <dbReference type="Pfam" id="PF07726"/>
    </source>
</evidence>
<dbReference type="OrthoDB" id="9808397at2"/>
<keyword evidence="4" id="KW-1185">Reference proteome</keyword>
<sequence>MLKPVAVDNKLSFVIDAVNHIVRDKKDQIECALAAFLSGGHVLIEDTPGTGKTSLAQAFGHHLNLDWKRLQCTNDTMPSDIIGVNVFDPQSGNFTFRQGPLFTELMLVDELNRAPSKSQSALLEAMAEGQASIDGRRYTLPEPFLLIATQNPTEQIGVSPLPESQLDRFAVSFTLGLPSAETEAEIIDGAESGFSSDISGEPVLPEGAFLALCERRKDIICDAKIVTYLQDIATAVRGALLPHLSVRALIQIKGLAQAHALIAGRDYVAPEDIQKMIPGALRHRFTQNISKNDALDKLQDILNSIAVP</sequence>
<protein>
    <submittedName>
        <fullName evidence="3">Phospho-N-acetylmuramoyl-pentapeptide-transferase protein</fullName>
        <ecNumber evidence="3">2.7.8.13</ecNumber>
    </submittedName>
</protein>
<dbReference type="EC" id="2.7.8.13" evidence="3"/>
<dbReference type="InterPro" id="IPR050764">
    <property type="entry name" value="CbbQ/NirQ/NorQ/GpvN"/>
</dbReference>
<dbReference type="Gene3D" id="3.40.50.300">
    <property type="entry name" value="P-loop containing nucleotide triphosphate hydrolases"/>
    <property type="match status" value="1"/>
</dbReference>
<dbReference type="PANTHER" id="PTHR42759:SF5">
    <property type="entry name" value="METHANOL DEHYDROGENASE REGULATOR"/>
    <property type="match status" value="1"/>
</dbReference>
<proteinExistence type="predicted"/>
<dbReference type="EMBL" id="AWXE01000001">
    <property type="protein sequence ID" value="ERL47674.1"/>
    <property type="molecule type" value="Genomic_DNA"/>
</dbReference>
<dbReference type="GO" id="GO:0016887">
    <property type="term" value="F:ATP hydrolysis activity"/>
    <property type="evidence" value="ECO:0007669"/>
    <property type="project" value="InterPro"/>
</dbReference>
<organism evidence="3 4">
    <name type="scientific">Candidatus Micropelagius thuwalensis</name>
    <dbReference type="NCBI Taxonomy" id="1397666"/>
    <lineage>
        <taxon>Bacteria</taxon>
        <taxon>Pseudomonadati</taxon>
        <taxon>Pseudomonadota</taxon>
        <taxon>Alphaproteobacteria</taxon>
        <taxon>PS1 clade</taxon>
        <taxon>Candidatus Micropelagius</taxon>
    </lineage>
</organism>
<dbReference type="SUPFAM" id="SSF52540">
    <property type="entry name" value="P-loop containing nucleoside triphosphate hydrolases"/>
    <property type="match status" value="1"/>
</dbReference>